<keyword evidence="4" id="KW-0677">Repeat</keyword>
<evidence type="ECO:0000313" key="12">
    <source>
        <dbReference type="Ensembl" id="ENSCCRP00020052916.1"/>
    </source>
</evidence>
<keyword evidence="8" id="KW-0804">Transcription</keyword>
<dbReference type="Gene3D" id="3.30.160.60">
    <property type="entry name" value="Classic Zinc Finger"/>
    <property type="match status" value="3"/>
</dbReference>
<dbReference type="GO" id="GO:0010468">
    <property type="term" value="P:regulation of gene expression"/>
    <property type="evidence" value="ECO:0007669"/>
    <property type="project" value="TreeGrafter"/>
</dbReference>
<dbReference type="GO" id="GO:0005634">
    <property type="term" value="C:nucleus"/>
    <property type="evidence" value="ECO:0007669"/>
    <property type="project" value="UniProtKB-SubCell"/>
</dbReference>
<dbReference type="InterPro" id="IPR036236">
    <property type="entry name" value="Znf_C2H2_sf"/>
</dbReference>
<keyword evidence="5 10" id="KW-0863">Zinc-finger</keyword>
<feature type="domain" description="C2H2-type" evidence="11">
    <location>
        <begin position="14"/>
        <end position="41"/>
    </location>
</feature>
<dbReference type="PROSITE" id="PS50157">
    <property type="entry name" value="ZINC_FINGER_C2H2_2"/>
    <property type="match status" value="3"/>
</dbReference>
<accession>A0A8C2FB20</accession>
<evidence type="ECO:0000256" key="3">
    <source>
        <dbReference type="ARBA" id="ARBA00022723"/>
    </source>
</evidence>
<reference evidence="12" key="1">
    <citation type="submission" date="2025-08" db="UniProtKB">
        <authorList>
            <consortium name="Ensembl"/>
        </authorList>
    </citation>
    <scope>IDENTIFICATION</scope>
</reference>
<evidence type="ECO:0000256" key="6">
    <source>
        <dbReference type="ARBA" id="ARBA00022833"/>
    </source>
</evidence>
<evidence type="ECO:0000256" key="1">
    <source>
        <dbReference type="ARBA" id="ARBA00004123"/>
    </source>
</evidence>
<dbReference type="InterPro" id="IPR050331">
    <property type="entry name" value="Zinc_finger"/>
</dbReference>
<keyword evidence="7" id="KW-0805">Transcription regulation</keyword>
<evidence type="ECO:0000259" key="11">
    <source>
        <dbReference type="PROSITE" id="PS50157"/>
    </source>
</evidence>
<protein>
    <recommendedName>
        <fullName evidence="11">C2H2-type domain-containing protein</fullName>
    </recommendedName>
</protein>
<keyword evidence="3" id="KW-0479">Metal-binding</keyword>
<keyword evidence="6" id="KW-0862">Zinc</keyword>
<dbReference type="AlphaFoldDB" id="A0A8C2FB20"/>
<organism evidence="12 13">
    <name type="scientific">Cyprinus carpio</name>
    <name type="common">Common carp</name>
    <dbReference type="NCBI Taxonomy" id="7962"/>
    <lineage>
        <taxon>Eukaryota</taxon>
        <taxon>Metazoa</taxon>
        <taxon>Chordata</taxon>
        <taxon>Craniata</taxon>
        <taxon>Vertebrata</taxon>
        <taxon>Euteleostomi</taxon>
        <taxon>Actinopterygii</taxon>
        <taxon>Neopterygii</taxon>
        <taxon>Teleostei</taxon>
        <taxon>Ostariophysi</taxon>
        <taxon>Cypriniformes</taxon>
        <taxon>Cyprinidae</taxon>
        <taxon>Cyprininae</taxon>
        <taxon>Cyprinus</taxon>
    </lineage>
</organism>
<dbReference type="FunFam" id="3.30.160.60:FF:000193">
    <property type="entry name" value="Zinc finger protein 300"/>
    <property type="match status" value="1"/>
</dbReference>
<feature type="domain" description="C2H2-type" evidence="11">
    <location>
        <begin position="63"/>
        <end position="90"/>
    </location>
</feature>
<dbReference type="Pfam" id="PF00096">
    <property type="entry name" value="zf-C2H2"/>
    <property type="match status" value="2"/>
</dbReference>
<dbReference type="SMART" id="SM00355">
    <property type="entry name" value="ZnF_C2H2"/>
    <property type="match status" value="4"/>
</dbReference>
<evidence type="ECO:0000256" key="10">
    <source>
        <dbReference type="PROSITE-ProRule" id="PRU00042"/>
    </source>
</evidence>
<sequence>SKGSERIYKERRKFQCEHCGMCFSTMMRLRLHACEQNVEKPFRCPLCRKEFQYRVSINAHIAHLCKICGKNFKYSSLLQQHQYLHTGQKPYHCSYCGKMFAFAQNMRAHYRQHKMISARSEAPITNHNVSLVRQGGKENVTVEQ</sequence>
<evidence type="ECO:0000256" key="4">
    <source>
        <dbReference type="ARBA" id="ARBA00022737"/>
    </source>
</evidence>
<evidence type="ECO:0000256" key="9">
    <source>
        <dbReference type="ARBA" id="ARBA00023242"/>
    </source>
</evidence>
<proteinExistence type="inferred from homology"/>
<evidence type="ECO:0000313" key="13">
    <source>
        <dbReference type="Proteomes" id="UP000694701"/>
    </source>
</evidence>
<evidence type="ECO:0000256" key="2">
    <source>
        <dbReference type="ARBA" id="ARBA00006991"/>
    </source>
</evidence>
<dbReference type="InterPro" id="IPR013087">
    <property type="entry name" value="Znf_C2H2_type"/>
</dbReference>
<name>A0A8C2FB20_CYPCA</name>
<keyword evidence="9" id="KW-0539">Nucleus</keyword>
<dbReference type="PANTHER" id="PTHR16515">
    <property type="entry name" value="PR DOMAIN ZINC FINGER PROTEIN"/>
    <property type="match status" value="1"/>
</dbReference>
<dbReference type="Proteomes" id="UP000694701">
    <property type="component" value="Unplaced"/>
</dbReference>
<comment type="similarity">
    <text evidence="2">Belongs to the krueppel C2H2-type zinc-finger protein family.</text>
</comment>
<dbReference type="FunFam" id="3.30.160.60:FF:000065">
    <property type="entry name" value="B-cell CLL/lymphoma 6, member B"/>
    <property type="match status" value="1"/>
</dbReference>
<dbReference type="PANTHER" id="PTHR16515:SF66">
    <property type="entry name" value="C2H2-TYPE DOMAIN-CONTAINING PROTEIN"/>
    <property type="match status" value="1"/>
</dbReference>
<comment type="subcellular location">
    <subcellularLocation>
        <location evidence="1">Nucleus</location>
    </subcellularLocation>
</comment>
<dbReference type="Ensembl" id="ENSCCRT00020057702.1">
    <property type="protein sequence ID" value="ENSCCRP00020052916.1"/>
    <property type="gene ID" value="ENSCCRG00020023645.1"/>
</dbReference>
<dbReference type="PROSITE" id="PS00028">
    <property type="entry name" value="ZINC_FINGER_C2H2_1"/>
    <property type="match status" value="2"/>
</dbReference>
<dbReference type="GO" id="GO:0008270">
    <property type="term" value="F:zinc ion binding"/>
    <property type="evidence" value="ECO:0007669"/>
    <property type="project" value="UniProtKB-KW"/>
</dbReference>
<dbReference type="SUPFAM" id="SSF57667">
    <property type="entry name" value="beta-beta-alpha zinc fingers"/>
    <property type="match status" value="2"/>
</dbReference>
<feature type="domain" description="C2H2-type" evidence="11">
    <location>
        <begin position="91"/>
        <end position="113"/>
    </location>
</feature>
<evidence type="ECO:0000256" key="5">
    <source>
        <dbReference type="ARBA" id="ARBA00022771"/>
    </source>
</evidence>
<evidence type="ECO:0000256" key="7">
    <source>
        <dbReference type="ARBA" id="ARBA00023015"/>
    </source>
</evidence>
<evidence type="ECO:0000256" key="8">
    <source>
        <dbReference type="ARBA" id="ARBA00023163"/>
    </source>
</evidence>